<comment type="caution">
    <text evidence="1">The sequence shown here is derived from an EMBL/GenBank/DDBJ whole genome shotgun (WGS) entry which is preliminary data.</text>
</comment>
<evidence type="ECO:0000313" key="1">
    <source>
        <dbReference type="EMBL" id="MFI9105413.1"/>
    </source>
</evidence>
<dbReference type="RefSeq" id="WP_399656098.1">
    <property type="nucleotide sequence ID" value="NZ_JBITYG010000012.1"/>
</dbReference>
<proteinExistence type="predicted"/>
<gene>
    <name evidence="1" type="ORF">ACIGXA_33370</name>
</gene>
<dbReference type="EMBL" id="JBITYG010000012">
    <property type="protein sequence ID" value="MFI9105413.1"/>
    <property type="molecule type" value="Genomic_DNA"/>
</dbReference>
<keyword evidence="2" id="KW-1185">Reference proteome</keyword>
<name>A0ABW8CG32_9ACTN</name>
<accession>A0ABW8CG32</accession>
<protein>
    <submittedName>
        <fullName evidence="1">Uncharacterized protein</fullName>
    </submittedName>
</protein>
<dbReference type="Proteomes" id="UP001614394">
    <property type="component" value="Unassembled WGS sequence"/>
</dbReference>
<reference evidence="1 2" key="1">
    <citation type="submission" date="2024-10" db="EMBL/GenBank/DDBJ databases">
        <title>The Natural Products Discovery Center: Release of the First 8490 Sequenced Strains for Exploring Actinobacteria Biosynthetic Diversity.</title>
        <authorList>
            <person name="Kalkreuter E."/>
            <person name="Kautsar S.A."/>
            <person name="Yang D."/>
            <person name="Bader C.D."/>
            <person name="Teijaro C.N."/>
            <person name="Fluegel L."/>
            <person name="Davis C.M."/>
            <person name="Simpson J.R."/>
            <person name="Lauterbach L."/>
            <person name="Steele A.D."/>
            <person name="Gui C."/>
            <person name="Meng S."/>
            <person name="Li G."/>
            <person name="Viehrig K."/>
            <person name="Ye F."/>
            <person name="Su P."/>
            <person name="Kiefer A.F."/>
            <person name="Nichols A."/>
            <person name="Cepeda A.J."/>
            <person name="Yan W."/>
            <person name="Fan B."/>
            <person name="Jiang Y."/>
            <person name="Adhikari A."/>
            <person name="Zheng C.-J."/>
            <person name="Schuster L."/>
            <person name="Cowan T.M."/>
            <person name="Smanski M.J."/>
            <person name="Chevrette M.G."/>
            <person name="De Carvalho L.P.S."/>
            <person name="Shen B."/>
        </authorList>
    </citation>
    <scope>NUCLEOTIDE SEQUENCE [LARGE SCALE GENOMIC DNA]</scope>
    <source>
        <strain evidence="1 2">NPDC053399</strain>
    </source>
</reference>
<organism evidence="1 2">
    <name type="scientific">Streptomyces fildesensis</name>
    <dbReference type="NCBI Taxonomy" id="375757"/>
    <lineage>
        <taxon>Bacteria</taxon>
        <taxon>Bacillati</taxon>
        <taxon>Actinomycetota</taxon>
        <taxon>Actinomycetes</taxon>
        <taxon>Kitasatosporales</taxon>
        <taxon>Streptomycetaceae</taxon>
        <taxon>Streptomyces</taxon>
    </lineage>
</organism>
<sequence>MNADLERDRWEMRAEGGVGPLRFGMSPAEVTAALLTSGPEARVGGPYGQEDFPGGVKTFYGAGKLVCVALDATTGPQVFLAGFPLAGRDPAQGHQFLLDHAAEHGNWVLYTPDGSLALTDLGLLLRSQQAGEALLTRPLFVKEEWLESQYYRDHLPLEDAPGWVPEYPFPAAP</sequence>
<evidence type="ECO:0000313" key="2">
    <source>
        <dbReference type="Proteomes" id="UP001614394"/>
    </source>
</evidence>